<proteinExistence type="predicted"/>
<name>A0ABV9TL03_9MICC</name>
<accession>A0ABV9TL03</accession>
<gene>
    <name evidence="1" type="ORF">ACFPCS_11920</name>
</gene>
<sequence>MPVLQEEVLTRQPARIDAVSGADHAVRGYRSAFRELVDRVRS</sequence>
<evidence type="ECO:0000313" key="2">
    <source>
        <dbReference type="Proteomes" id="UP001595797"/>
    </source>
</evidence>
<dbReference type="RefSeq" id="WP_256363815.1">
    <property type="nucleotide sequence ID" value="NZ_JARAMH010000014.1"/>
</dbReference>
<protein>
    <submittedName>
        <fullName evidence="1">Uncharacterized protein</fullName>
    </submittedName>
</protein>
<keyword evidence="2" id="KW-1185">Reference proteome</keyword>
<evidence type="ECO:0000313" key="1">
    <source>
        <dbReference type="EMBL" id="MFC4904274.1"/>
    </source>
</evidence>
<organism evidence="1 2">
    <name type="scientific">Kocuria oceani</name>
    <dbReference type="NCBI Taxonomy" id="988827"/>
    <lineage>
        <taxon>Bacteria</taxon>
        <taxon>Bacillati</taxon>
        <taxon>Actinomycetota</taxon>
        <taxon>Actinomycetes</taxon>
        <taxon>Micrococcales</taxon>
        <taxon>Micrococcaceae</taxon>
        <taxon>Kocuria</taxon>
    </lineage>
</organism>
<dbReference type="EMBL" id="JBHSIW010000016">
    <property type="protein sequence ID" value="MFC4904274.1"/>
    <property type="molecule type" value="Genomic_DNA"/>
</dbReference>
<dbReference type="Proteomes" id="UP001595797">
    <property type="component" value="Unassembled WGS sequence"/>
</dbReference>
<reference evidence="2" key="1">
    <citation type="journal article" date="2019" name="Int. J. Syst. Evol. Microbiol.">
        <title>The Global Catalogue of Microorganisms (GCM) 10K type strain sequencing project: providing services to taxonomists for standard genome sequencing and annotation.</title>
        <authorList>
            <consortium name="The Broad Institute Genomics Platform"/>
            <consortium name="The Broad Institute Genome Sequencing Center for Infectious Disease"/>
            <person name="Wu L."/>
            <person name="Ma J."/>
        </authorList>
    </citation>
    <scope>NUCLEOTIDE SEQUENCE [LARGE SCALE GENOMIC DNA]</scope>
    <source>
        <strain evidence="2">CGMCC 4.6946</strain>
    </source>
</reference>
<comment type="caution">
    <text evidence="1">The sequence shown here is derived from an EMBL/GenBank/DDBJ whole genome shotgun (WGS) entry which is preliminary data.</text>
</comment>